<dbReference type="SUPFAM" id="SSF54826">
    <property type="entry name" value="Enolase N-terminal domain-like"/>
    <property type="match status" value="1"/>
</dbReference>
<keyword evidence="6" id="KW-0464">Manganese</keyword>
<gene>
    <name evidence="9" type="ORF">SD77_0129</name>
</gene>
<evidence type="ECO:0000256" key="4">
    <source>
        <dbReference type="ARBA" id="ARBA00022723"/>
    </source>
</evidence>
<dbReference type="SFLD" id="SFLDG00180">
    <property type="entry name" value="muconate_cycloisomerase"/>
    <property type="match status" value="1"/>
</dbReference>
<dbReference type="PROSITE" id="PS00909">
    <property type="entry name" value="MR_MLE_2"/>
    <property type="match status" value="1"/>
</dbReference>
<evidence type="ECO:0000313" key="9">
    <source>
        <dbReference type="EMBL" id="KIL80281.1"/>
    </source>
</evidence>
<dbReference type="Pfam" id="PF02746">
    <property type="entry name" value="MR_MLE_N"/>
    <property type="match status" value="1"/>
</dbReference>
<dbReference type="PANTHER" id="PTHR48073:SF2">
    <property type="entry name" value="O-SUCCINYLBENZOATE SYNTHASE"/>
    <property type="match status" value="1"/>
</dbReference>
<sequence length="374" mass="40991">MKIHSLDIYVVDLPTIRPHHLAMHTIVTQTIVLACIRSEDGVEGWAEVATIGGASYSEESPEAIKFNIEKYIKPLIIGEYARNFDALSYKINLHVKGNYYAKALVEAAVIDLTARTQNIPAYDLFGGKCHSSMPVAWTLASGDTAKDIEEAQRCLAERKHNIFKLKIGKGDPRANVAHVIKIKAAVGNAGSIRVDVNQAWDEATALYCIEALEDGGVDLVEQPLVRWNHEGMARLSSRFKVPIMADESVGTIHEAYQIAKHRAADVFALKIAKAGGLTAVKKTAAIAEASGIPLYGGTMIESSLGTAICAQLYSTIPEMAFGTELFGPLLFKDNVTLNRIEYENFEVKVPEGPGFGMEIDKEKVKHYSREVYIV</sequence>
<keyword evidence="4" id="KW-0479">Metal-binding</keyword>
<dbReference type="InterPro" id="IPR013341">
    <property type="entry name" value="Mandelate_racemase_N_dom"/>
</dbReference>
<dbReference type="InterPro" id="IPR013342">
    <property type="entry name" value="Mandelate_racemase_C"/>
</dbReference>
<comment type="similarity">
    <text evidence="3">Belongs to the mandelate racemase/muconate lactonizing enzyme family.</text>
</comment>
<keyword evidence="10" id="KW-1185">Reference proteome</keyword>
<comment type="caution">
    <text evidence="9">The sequence shown here is derived from an EMBL/GenBank/DDBJ whole genome shotgun (WGS) entry which is preliminary data.</text>
</comment>
<evidence type="ECO:0000256" key="1">
    <source>
        <dbReference type="ARBA" id="ARBA00001936"/>
    </source>
</evidence>
<dbReference type="InterPro" id="IPR029065">
    <property type="entry name" value="Enolase_C-like"/>
</dbReference>
<evidence type="ECO:0000256" key="7">
    <source>
        <dbReference type="ARBA" id="ARBA00023235"/>
    </source>
</evidence>
<dbReference type="InterPro" id="IPR029017">
    <property type="entry name" value="Enolase-like_N"/>
</dbReference>
<dbReference type="PROSITE" id="PS51257">
    <property type="entry name" value="PROKAR_LIPOPROTEIN"/>
    <property type="match status" value="1"/>
</dbReference>
<dbReference type="EMBL" id="JXLP01000001">
    <property type="protein sequence ID" value="KIL80281.1"/>
    <property type="molecule type" value="Genomic_DNA"/>
</dbReference>
<keyword evidence="7" id="KW-0413">Isomerase</keyword>
<evidence type="ECO:0000256" key="6">
    <source>
        <dbReference type="ARBA" id="ARBA00023211"/>
    </source>
</evidence>
<dbReference type="InterPro" id="IPR013370">
    <property type="entry name" value="Chloromuconate_cycloisomerase"/>
</dbReference>
<dbReference type="CDD" id="cd03318">
    <property type="entry name" value="MLE"/>
    <property type="match status" value="1"/>
</dbReference>
<dbReference type="SMART" id="SM00922">
    <property type="entry name" value="MR_MLE"/>
    <property type="match status" value="1"/>
</dbReference>
<organism evidence="9 10">
    <name type="scientific">Bacillus badius</name>
    <dbReference type="NCBI Taxonomy" id="1455"/>
    <lineage>
        <taxon>Bacteria</taxon>
        <taxon>Bacillati</taxon>
        <taxon>Bacillota</taxon>
        <taxon>Bacilli</taxon>
        <taxon>Bacillales</taxon>
        <taxon>Bacillaceae</taxon>
        <taxon>Pseudobacillus</taxon>
    </lineage>
</organism>
<comment type="cofactor">
    <cofactor evidence="1">
        <name>Mn(2+)</name>
        <dbReference type="ChEBI" id="CHEBI:29035"/>
    </cofactor>
</comment>
<feature type="domain" description="Mandelate racemase/muconate lactonizing enzyme C-terminal" evidence="8">
    <location>
        <begin position="145"/>
        <end position="242"/>
    </location>
</feature>
<dbReference type="SFLD" id="SFLDS00001">
    <property type="entry name" value="Enolase"/>
    <property type="match status" value="1"/>
</dbReference>
<evidence type="ECO:0000259" key="8">
    <source>
        <dbReference type="SMART" id="SM00922"/>
    </source>
</evidence>
<dbReference type="PANTHER" id="PTHR48073">
    <property type="entry name" value="O-SUCCINYLBENZOATE SYNTHASE-RELATED"/>
    <property type="match status" value="1"/>
</dbReference>
<comment type="pathway">
    <text evidence="2">Aromatic compound metabolism.</text>
</comment>
<name>A0ABR5B0Z3_BACBA</name>
<reference evidence="9 10" key="1">
    <citation type="submission" date="2015-01" db="EMBL/GenBank/DDBJ databases">
        <title>Genome Assembly of Bacillus badius MTCC 1458.</title>
        <authorList>
            <person name="Verma A."/>
            <person name="Khatri I."/>
            <person name="Mual P."/>
            <person name="Subramanian S."/>
            <person name="Krishnamurthi S."/>
        </authorList>
    </citation>
    <scope>NUCLEOTIDE SEQUENCE [LARGE SCALE GENOMIC DNA]</scope>
    <source>
        <strain evidence="9 10">MTCC 1458</strain>
    </source>
</reference>
<evidence type="ECO:0000313" key="10">
    <source>
        <dbReference type="Proteomes" id="UP000031982"/>
    </source>
</evidence>
<dbReference type="SUPFAM" id="SSF51604">
    <property type="entry name" value="Enolase C-terminal domain-like"/>
    <property type="match status" value="1"/>
</dbReference>
<evidence type="ECO:0000256" key="2">
    <source>
        <dbReference type="ARBA" id="ARBA00005211"/>
    </source>
</evidence>
<dbReference type="NCBIfam" id="TIGR02534">
    <property type="entry name" value="mucon_cyclo"/>
    <property type="match status" value="1"/>
</dbReference>
<protein>
    <submittedName>
        <fullName evidence="9">Muconate cycloisomerase</fullName>
    </submittedName>
</protein>
<dbReference type="InterPro" id="IPR018110">
    <property type="entry name" value="Mandel_Rmase/mucon_lact_enz_CS"/>
</dbReference>
<evidence type="ECO:0000256" key="5">
    <source>
        <dbReference type="ARBA" id="ARBA00022797"/>
    </source>
</evidence>
<dbReference type="Gene3D" id="3.20.20.120">
    <property type="entry name" value="Enolase-like C-terminal domain"/>
    <property type="match status" value="1"/>
</dbReference>
<dbReference type="RefSeq" id="WP_041099484.1">
    <property type="nucleotide sequence ID" value="NZ_JARTHD010000022.1"/>
</dbReference>
<evidence type="ECO:0000256" key="3">
    <source>
        <dbReference type="ARBA" id="ARBA00008031"/>
    </source>
</evidence>
<dbReference type="SFLD" id="SFLDG01258">
    <property type="entry name" value="(chloro)muconate_cycloisomeras"/>
    <property type="match status" value="1"/>
</dbReference>
<accession>A0ABR5B0Z3</accession>
<dbReference type="Pfam" id="PF13378">
    <property type="entry name" value="MR_MLE_C"/>
    <property type="match status" value="1"/>
</dbReference>
<dbReference type="Proteomes" id="UP000031982">
    <property type="component" value="Unassembled WGS sequence"/>
</dbReference>
<dbReference type="InterPro" id="IPR036849">
    <property type="entry name" value="Enolase-like_C_sf"/>
</dbReference>
<proteinExistence type="inferred from homology"/>
<dbReference type="Gene3D" id="3.30.390.10">
    <property type="entry name" value="Enolase-like, N-terminal domain"/>
    <property type="match status" value="1"/>
</dbReference>
<keyword evidence="5" id="KW-0058">Aromatic hydrocarbons catabolism</keyword>
<dbReference type="SFLD" id="SFLDF00009">
    <property type="entry name" value="o-succinylbenzoate_synthase"/>
    <property type="match status" value="1"/>
</dbReference>